<evidence type="ECO:0008006" key="3">
    <source>
        <dbReference type="Google" id="ProtNLM"/>
    </source>
</evidence>
<evidence type="ECO:0000313" key="2">
    <source>
        <dbReference type="Proteomes" id="UP000229730"/>
    </source>
</evidence>
<accession>A0A2G4YUV2</accession>
<name>A0A2G4YUV2_9PROT</name>
<keyword evidence="2" id="KW-1185">Reference proteome</keyword>
<dbReference type="Pfam" id="PF05402">
    <property type="entry name" value="PqqD"/>
    <property type="match status" value="1"/>
</dbReference>
<comment type="caution">
    <text evidence="1">The sequence shown here is derived from an EMBL/GenBank/DDBJ whole genome shotgun (WGS) entry which is preliminary data.</text>
</comment>
<gene>
    <name evidence="1" type="ORF">CRD36_05195</name>
</gene>
<proteinExistence type="predicted"/>
<dbReference type="NCBIfam" id="TIGR04353">
    <property type="entry name" value="PqqD_rel_X"/>
    <property type="match status" value="1"/>
</dbReference>
<protein>
    <recommendedName>
        <fullName evidence="3">HPr-rel-A system PqqD family protein</fullName>
    </recommendedName>
</protein>
<dbReference type="EMBL" id="PDEM01000009">
    <property type="protein sequence ID" value="PHZ86067.1"/>
    <property type="molecule type" value="Genomic_DNA"/>
</dbReference>
<dbReference type="Proteomes" id="UP000229730">
    <property type="component" value="Unassembled WGS sequence"/>
</dbReference>
<organism evidence="1 2">
    <name type="scientific">Paremcibacter congregatus</name>
    <dbReference type="NCBI Taxonomy" id="2043170"/>
    <lineage>
        <taxon>Bacteria</taxon>
        <taxon>Pseudomonadati</taxon>
        <taxon>Pseudomonadota</taxon>
        <taxon>Alphaproteobacteria</taxon>
        <taxon>Emcibacterales</taxon>
        <taxon>Emcibacteraceae</taxon>
        <taxon>Paremcibacter</taxon>
    </lineage>
</organism>
<dbReference type="InterPro" id="IPR008792">
    <property type="entry name" value="PQQD"/>
</dbReference>
<dbReference type="RefSeq" id="WP_099471651.1">
    <property type="nucleotide sequence ID" value="NZ_CP041025.1"/>
</dbReference>
<dbReference type="OrthoDB" id="8480751at2"/>
<sequence length="83" mass="9345">MDDAHVIYDARSGHSQVLNDFAREILALIEDEPRDLAGLFKELEHILEISLEADLKEQVLTTLVAFDKMGLIEPTVLQEEGKP</sequence>
<dbReference type="AlphaFoldDB" id="A0A2G4YUV2"/>
<dbReference type="InParanoid" id="A0A2G4YUV2"/>
<evidence type="ECO:0000313" key="1">
    <source>
        <dbReference type="EMBL" id="PHZ86067.1"/>
    </source>
</evidence>
<dbReference type="InterPro" id="IPR027599">
    <property type="entry name" value="PqqD-rel_X"/>
</dbReference>
<reference evidence="1 2" key="1">
    <citation type="submission" date="2017-10" db="EMBL/GenBank/DDBJ databases">
        <title>Frigbacter circumglobatus gen. nov. sp. nov., isolated from sediment cultured in situ.</title>
        <authorList>
            <person name="Zhao Z."/>
        </authorList>
    </citation>
    <scope>NUCLEOTIDE SEQUENCE [LARGE SCALE GENOMIC DNA]</scope>
    <source>
        <strain evidence="1 2">ZYL</strain>
    </source>
</reference>